<dbReference type="Pfam" id="PF06155">
    <property type="entry name" value="GBBH-like_N"/>
    <property type="match status" value="1"/>
</dbReference>
<keyword evidence="2" id="KW-0408">Iron</keyword>
<feature type="domain" description="Gamma-butyrobetaine hydroxylase-like N-terminal" evidence="3">
    <location>
        <begin position="6"/>
        <end position="90"/>
    </location>
</feature>
<dbReference type="RefSeq" id="WP_116687626.1">
    <property type="nucleotide sequence ID" value="NZ_CAWNYD010000005.1"/>
</dbReference>
<comment type="caution">
    <text evidence="4">The sequence shown here is derived from an EMBL/GenBank/DDBJ whole genome shotgun (WGS) entry which is preliminary data.</text>
</comment>
<evidence type="ECO:0000313" key="5">
    <source>
        <dbReference type="Proteomes" id="UP000244906"/>
    </source>
</evidence>
<evidence type="ECO:0000256" key="1">
    <source>
        <dbReference type="ARBA" id="ARBA00022723"/>
    </source>
</evidence>
<dbReference type="Gene3D" id="3.30.2020.30">
    <property type="match status" value="1"/>
</dbReference>
<dbReference type="EMBL" id="QDDL01000005">
    <property type="protein sequence ID" value="PVZ68297.1"/>
    <property type="molecule type" value="Genomic_DNA"/>
</dbReference>
<dbReference type="GO" id="GO:0016853">
    <property type="term" value="F:isomerase activity"/>
    <property type="evidence" value="ECO:0007669"/>
    <property type="project" value="UniProtKB-KW"/>
</dbReference>
<dbReference type="Proteomes" id="UP000244906">
    <property type="component" value="Unassembled WGS sequence"/>
</dbReference>
<dbReference type="PANTHER" id="PTHR35303:SF5">
    <property type="entry name" value="OS02G0197800 PROTEIN"/>
    <property type="match status" value="1"/>
</dbReference>
<evidence type="ECO:0000259" key="3">
    <source>
        <dbReference type="Pfam" id="PF06155"/>
    </source>
</evidence>
<evidence type="ECO:0000313" key="4">
    <source>
        <dbReference type="EMBL" id="PVZ68297.1"/>
    </source>
</evidence>
<keyword evidence="1" id="KW-0479">Metal-binding</keyword>
<name>A0A2V1GUH0_9GAMM</name>
<organism evidence="4 5">
    <name type="scientific">Pelagibaculum spongiae</name>
    <dbReference type="NCBI Taxonomy" id="2080658"/>
    <lineage>
        <taxon>Bacteria</taxon>
        <taxon>Pseudomonadati</taxon>
        <taxon>Pseudomonadota</taxon>
        <taxon>Gammaproteobacteria</taxon>
        <taxon>Oceanospirillales</taxon>
        <taxon>Pelagibaculum</taxon>
    </lineage>
</organism>
<reference evidence="4 5" key="1">
    <citation type="submission" date="2018-04" db="EMBL/GenBank/DDBJ databases">
        <title>Thalassorhabdus spongiae gen. nov., sp. nov., isolated from a marine sponge in South-West Iceland.</title>
        <authorList>
            <person name="Knobloch S."/>
            <person name="Daussin A."/>
            <person name="Johannsson R."/>
            <person name="Marteinsson V.T."/>
        </authorList>
    </citation>
    <scope>NUCLEOTIDE SEQUENCE [LARGE SCALE GENOMIC DNA]</scope>
    <source>
        <strain evidence="4 5">Hp12</strain>
    </source>
</reference>
<protein>
    <submittedName>
        <fullName evidence="4">1-(5-phosphoribosyl)-5-((5-phosphoribosylamino)methylideneamino)imidazole-4-carboxamide isomerase</fullName>
    </submittedName>
</protein>
<dbReference type="OrthoDB" id="9794178at2"/>
<dbReference type="InterPro" id="IPR038492">
    <property type="entry name" value="GBBH-like_N_sf"/>
</dbReference>
<sequence length="124" mass="14279">MKPSKIQLKKKSRLLCLAWPDGFECELSCEFLRVHSPSAEVRGHGIGQETLQVGKQEVNITQLEAVGHYALKPTFDDGHDSGLFDWKYLRKLAEEKEQYWTDYLQKLKDAGQSRQTNTQVIELK</sequence>
<keyword evidence="5" id="KW-1185">Reference proteome</keyword>
<dbReference type="GO" id="GO:0046872">
    <property type="term" value="F:metal ion binding"/>
    <property type="evidence" value="ECO:0007669"/>
    <property type="project" value="UniProtKB-KW"/>
</dbReference>
<dbReference type="AlphaFoldDB" id="A0A2V1GUH0"/>
<dbReference type="InterPro" id="IPR010376">
    <property type="entry name" value="GBBH-like_N"/>
</dbReference>
<gene>
    <name evidence="4" type="ORF">DC094_13495</name>
</gene>
<proteinExistence type="predicted"/>
<keyword evidence="4" id="KW-0413">Isomerase</keyword>
<dbReference type="PANTHER" id="PTHR35303">
    <property type="entry name" value="OS02G0197800 PROTEIN"/>
    <property type="match status" value="1"/>
</dbReference>
<evidence type="ECO:0000256" key="2">
    <source>
        <dbReference type="ARBA" id="ARBA00023004"/>
    </source>
</evidence>
<accession>A0A2V1GUH0</accession>